<evidence type="ECO:0000256" key="15">
    <source>
        <dbReference type="PIRSR" id="PIRSR006769-2"/>
    </source>
</evidence>
<dbReference type="PANTHER" id="PTHR38011">
    <property type="entry name" value="DIHYDROFOLATE REDUCTASE FAMILY PROTEIN (AFU_ORTHOLOGUE AFUA_8G06820)"/>
    <property type="match status" value="1"/>
</dbReference>
<comment type="similarity">
    <text evidence="4 13">In the N-terminal section; belongs to the cytidine and deoxycytidylate deaminase family.</text>
</comment>
<keyword evidence="8 13" id="KW-0378">Hydrolase</keyword>
<feature type="binding site" evidence="15">
    <location>
        <position position="211"/>
    </location>
    <ligand>
        <name>substrate</name>
    </ligand>
</feature>
<dbReference type="EC" id="1.1.1.193" evidence="13"/>
<evidence type="ECO:0000256" key="10">
    <source>
        <dbReference type="ARBA" id="ARBA00022857"/>
    </source>
</evidence>
<dbReference type="GO" id="GO:0008835">
    <property type="term" value="F:diaminohydroxyphosphoribosylaminopyrimidine deaminase activity"/>
    <property type="evidence" value="ECO:0007669"/>
    <property type="project" value="UniProtKB-EC"/>
</dbReference>
<feature type="binding site" evidence="15">
    <location>
        <position position="172"/>
    </location>
    <ligand>
        <name>substrate</name>
    </ligand>
</feature>
<dbReference type="GO" id="GO:0009231">
    <property type="term" value="P:riboflavin biosynthetic process"/>
    <property type="evidence" value="ECO:0007669"/>
    <property type="project" value="UniProtKB-UniPathway"/>
</dbReference>
<evidence type="ECO:0000256" key="11">
    <source>
        <dbReference type="ARBA" id="ARBA00023002"/>
    </source>
</evidence>
<dbReference type="KEGG" id="mtar:DF168_01736"/>
<keyword evidence="7 13" id="KW-0479">Metal-binding</keyword>
<evidence type="ECO:0000256" key="5">
    <source>
        <dbReference type="ARBA" id="ARBA00007417"/>
    </source>
</evidence>
<reference evidence="18 19" key="1">
    <citation type="submission" date="2018-06" db="EMBL/GenBank/DDBJ databases">
        <title>Draft Genome Sequence of a Novel Marine Bacterium Related to the Verrucomicrobia.</title>
        <authorList>
            <person name="Vosseberg J."/>
            <person name="Martijn J."/>
            <person name="Ettema T.J.G."/>
        </authorList>
    </citation>
    <scope>NUCLEOTIDE SEQUENCE [LARGE SCALE GENOMIC DNA]</scope>
    <source>
        <strain evidence="18">TARA_B100001123</strain>
    </source>
</reference>
<feature type="binding site" evidence="16">
    <location>
        <position position="53"/>
    </location>
    <ligand>
        <name>Zn(2+)</name>
        <dbReference type="ChEBI" id="CHEBI:29105"/>
        <note>catalytic</note>
    </ligand>
</feature>
<dbReference type="InterPro" id="IPR016192">
    <property type="entry name" value="APOBEC/CMP_deaminase_Zn-bd"/>
</dbReference>
<dbReference type="Pfam" id="PF01872">
    <property type="entry name" value="RibD_C"/>
    <property type="match status" value="1"/>
</dbReference>
<keyword evidence="6 13" id="KW-0686">Riboflavin biosynthesis</keyword>
<dbReference type="InterPro" id="IPR002734">
    <property type="entry name" value="RibDG_C"/>
</dbReference>
<dbReference type="InterPro" id="IPR004794">
    <property type="entry name" value="Eubact_RibD"/>
</dbReference>
<evidence type="ECO:0000256" key="1">
    <source>
        <dbReference type="ARBA" id="ARBA00002151"/>
    </source>
</evidence>
<dbReference type="EMBL" id="CP029803">
    <property type="protein sequence ID" value="AWT60522.1"/>
    <property type="molecule type" value="Genomic_DNA"/>
</dbReference>
<feature type="binding site" evidence="15">
    <location>
        <position position="200"/>
    </location>
    <ligand>
        <name>NADP(+)</name>
        <dbReference type="ChEBI" id="CHEBI:58349"/>
    </ligand>
</feature>
<dbReference type="PANTHER" id="PTHR38011:SF7">
    <property type="entry name" value="2,5-DIAMINO-6-RIBOSYLAMINO-4(3H)-PYRIMIDINONE 5'-PHOSPHATE REDUCTASE"/>
    <property type="match status" value="1"/>
</dbReference>
<feature type="binding site" evidence="15">
    <location>
        <position position="158"/>
    </location>
    <ligand>
        <name>NADP(+)</name>
        <dbReference type="ChEBI" id="CHEBI:58349"/>
    </ligand>
</feature>
<keyword evidence="9 13" id="KW-0862">Zinc</keyword>
<feature type="binding site" evidence="16">
    <location>
        <position position="88"/>
    </location>
    <ligand>
        <name>Zn(2+)</name>
        <dbReference type="ChEBI" id="CHEBI:29105"/>
        <note>catalytic</note>
    </ligand>
</feature>
<evidence type="ECO:0000256" key="6">
    <source>
        <dbReference type="ARBA" id="ARBA00022619"/>
    </source>
</evidence>
<dbReference type="AlphaFoldDB" id="A0A2Z4ARA5"/>
<dbReference type="PROSITE" id="PS51747">
    <property type="entry name" value="CYT_DCMP_DEAMINASES_2"/>
    <property type="match status" value="1"/>
</dbReference>
<dbReference type="GO" id="GO:0008270">
    <property type="term" value="F:zinc ion binding"/>
    <property type="evidence" value="ECO:0007669"/>
    <property type="project" value="InterPro"/>
</dbReference>
<accession>A0A2Z4ARA5</accession>
<feature type="active site" description="Proton donor" evidence="14">
    <location>
        <position position="55"/>
    </location>
</feature>
<evidence type="ECO:0000256" key="7">
    <source>
        <dbReference type="ARBA" id="ARBA00022723"/>
    </source>
</evidence>
<evidence type="ECO:0000256" key="9">
    <source>
        <dbReference type="ARBA" id="ARBA00022833"/>
    </source>
</evidence>
<dbReference type="UniPathway" id="UPA00275">
    <property type="reaction ID" value="UER00401"/>
</dbReference>
<evidence type="ECO:0000259" key="17">
    <source>
        <dbReference type="PROSITE" id="PS51747"/>
    </source>
</evidence>
<dbReference type="GO" id="GO:0008703">
    <property type="term" value="F:5-amino-6-(5-phosphoribosylamino)uracil reductase activity"/>
    <property type="evidence" value="ECO:0007669"/>
    <property type="project" value="UniProtKB-EC"/>
</dbReference>
<comment type="cofactor">
    <cofactor evidence="13 16">
        <name>Zn(2+)</name>
        <dbReference type="ChEBI" id="CHEBI:29105"/>
    </cofactor>
    <text evidence="13 16">Binds 1 zinc ion.</text>
</comment>
<dbReference type="Gene3D" id="3.40.140.10">
    <property type="entry name" value="Cytidine Deaminase, domain 2"/>
    <property type="match status" value="1"/>
</dbReference>
<evidence type="ECO:0000256" key="2">
    <source>
        <dbReference type="ARBA" id="ARBA00004882"/>
    </source>
</evidence>
<comment type="function">
    <text evidence="1 13">Converts 2,5-diamino-6-(ribosylamino)-4(3h)-pyrimidinone 5'-phosphate into 5-amino-6-(ribosylamino)-2,4(1h,3h)-pyrimidinedione 5'-phosphate.</text>
</comment>
<dbReference type="PROSITE" id="PS00903">
    <property type="entry name" value="CYT_DCMP_DEAMINASES_1"/>
    <property type="match status" value="1"/>
</dbReference>
<dbReference type="PIRSF" id="PIRSF006769">
    <property type="entry name" value="RibD"/>
    <property type="match status" value="1"/>
</dbReference>
<keyword evidence="12" id="KW-0511">Multifunctional enzyme</keyword>
<feature type="binding site" evidence="15">
    <location>
        <position position="174"/>
    </location>
    <ligand>
        <name>NADP(+)</name>
        <dbReference type="ChEBI" id="CHEBI:58349"/>
    </ligand>
</feature>
<dbReference type="EC" id="3.5.4.26" evidence="13"/>
<dbReference type="InterPro" id="IPR002125">
    <property type="entry name" value="CMP_dCMP_dom"/>
</dbReference>
<dbReference type="InterPro" id="IPR016193">
    <property type="entry name" value="Cytidine_deaminase-like"/>
</dbReference>
<comment type="catalytic activity">
    <reaction evidence="13">
        <text>5-amino-6-(5-phospho-D-ribitylamino)uracil + NADP(+) = 5-amino-6-(5-phospho-D-ribosylamino)uracil + NADPH + H(+)</text>
        <dbReference type="Rhea" id="RHEA:17845"/>
        <dbReference type="ChEBI" id="CHEBI:15378"/>
        <dbReference type="ChEBI" id="CHEBI:57783"/>
        <dbReference type="ChEBI" id="CHEBI:58349"/>
        <dbReference type="ChEBI" id="CHEBI:58421"/>
        <dbReference type="ChEBI" id="CHEBI:58453"/>
        <dbReference type="EC" id="1.1.1.193"/>
    </reaction>
</comment>
<dbReference type="SUPFAM" id="SSF53597">
    <property type="entry name" value="Dihydrofolate reductase-like"/>
    <property type="match status" value="1"/>
</dbReference>
<comment type="pathway">
    <text evidence="2 13">Cofactor biosynthesis; riboflavin biosynthesis; 5-amino-6-(D-ribitylamino)uracil from GTP: step 2/4.</text>
</comment>
<keyword evidence="11 13" id="KW-0560">Oxidoreductase</keyword>
<dbReference type="InterPro" id="IPR024072">
    <property type="entry name" value="DHFR-like_dom_sf"/>
</dbReference>
<protein>
    <recommendedName>
        <fullName evidence="13">Riboflavin biosynthesis protein RibD</fullName>
    </recommendedName>
    <domain>
        <recommendedName>
            <fullName evidence="13">Diaminohydroxyphosphoribosylaminopyrimidine deaminase</fullName>
            <shortName evidence="13">DRAP deaminase</shortName>
            <ecNumber evidence="13">3.5.4.26</ecNumber>
        </recommendedName>
        <alternativeName>
            <fullName evidence="13">Riboflavin-specific deaminase</fullName>
        </alternativeName>
    </domain>
    <domain>
        <recommendedName>
            <fullName evidence="13">5-amino-6-(5-phosphoribosylamino)uracil reductase</fullName>
            <ecNumber evidence="13">1.1.1.193</ecNumber>
        </recommendedName>
        <alternativeName>
            <fullName evidence="13">HTP reductase</fullName>
        </alternativeName>
    </domain>
</protein>
<comment type="catalytic activity">
    <reaction evidence="13">
        <text>2,5-diamino-6-hydroxy-4-(5-phosphoribosylamino)-pyrimidine + H2O + H(+) = 5-amino-6-(5-phospho-D-ribosylamino)uracil + NH4(+)</text>
        <dbReference type="Rhea" id="RHEA:21868"/>
        <dbReference type="ChEBI" id="CHEBI:15377"/>
        <dbReference type="ChEBI" id="CHEBI:15378"/>
        <dbReference type="ChEBI" id="CHEBI:28938"/>
        <dbReference type="ChEBI" id="CHEBI:58453"/>
        <dbReference type="ChEBI" id="CHEBI:58614"/>
        <dbReference type="EC" id="3.5.4.26"/>
    </reaction>
</comment>
<feature type="binding site" evidence="16">
    <location>
        <position position="79"/>
    </location>
    <ligand>
        <name>Zn(2+)</name>
        <dbReference type="ChEBI" id="CHEBI:29105"/>
        <note>catalytic</note>
    </ligand>
</feature>
<dbReference type="Pfam" id="PF00383">
    <property type="entry name" value="dCMP_cyt_deam_1"/>
    <property type="match status" value="1"/>
</dbReference>
<evidence type="ECO:0000256" key="4">
    <source>
        <dbReference type="ARBA" id="ARBA00005259"/>
    </source>
</evidence>
<evidence type="ECO:0000256" key="8">
    <source>
        <dbReference type="ARBA" id="ARBA00022801"/>
    </source>
</evidence>
<feature type="binding site" evidence="15">
    <location>
        <position position="208"/>
    </location>
    <ligand>
        <name>substrate</name>
    </ligand>
</feature>
<sequence>MASEQDTQFMQRAIELARRGWGTTHPNPMVGAVIVDHSKIVGEGYHAQAGSDHAEIVALKSVNSSLSRDATLYVNLEPCSTQGRMPPCTEAIIDAGIGRVVVGMADPNPVNQGKGLRILRAAGVEVDVGVLKFECEDLNLIFNHWITRGKPFFAGKLATTLDGRIATRTGHSRWITGENARKDVMQWRRLFPAIAVGSETVLKDDPRLTSRRKESEWSPIRFIFDRRLRTLTDPLPKVYTDSHREKTTIVTRGEGDDSARRRLQEVGIEEWIVGEEGQGGWASDFRRRCGEKEIVGVLFEGGSRLISSLLLNSELEYLFCYRSSTILADECSAPAFSGASPMTIGEGLRLEQIRHCVFGDDELMRGKIVYPNA</sequence>
<feature type="domain" description="CMP/dCMP-type deaminase" evidence="17">
    <location>
        <begin position="4"/>
        <end position="126"/>
    </location>
</feature>
<evidence type="ECO:0000256" key="13">
    <source>
        <dbReference type="PIRNR" id="PIRNR006769"/>
    </source>
</evidence>
<evidence type="ECO:0000313" key="18">
    <source>
        <dbReference type="EMBL" id="AWT60522.1"/>
    </source>
</evidence>
<gene>
    <name evidence="18" type="primary">ribD</name>
    <name evidence="18" type="ORF">DF168_01736</name>
</gene>
<evidence type="ECO:0000256" key="12">
    <source>
        <dbReference type="ARBA" id="ARBA00023268"/>
    </source>
</evidence>
<name>A0A2Z4ARA5_9BACT</name>
<dbReference type="CDD" id="cd01284">
    <property type="entry name" value="Riboflavin_deaminase-reductase"/>
    <property type="match status" value="1"/>
</dbReference>
<dbReference type="SUPFAM" id="SSF53927">
    <property type="entry name" value="Cytidine deaminase-like"/>
    <property type="match status" value="1"/>
</dbReference>
<dbReference type="InterPro" id="IPR050765">
    <property type="entry name" value="Riboflavin_Biosynth_HTPR"/>
</dbReference>
<comment type="similarity">
    <text evidence="5 13">In the C-terminal section; belongs to the HTP reductase family.</text>
</comment>
<evidence type="ECO:0000256" key="3">
    <source>
        <dbReference type="ARBA" id="ARBA00004910"/>
    </source>
</evidence>
<feature type="binding site" evidence="15">
    <location>
        <position position="204"/>
    </location>
    <ligand>
        <name>NADP(+)</name>
        <dbReference type="ChEBI" id="CHEBI:58349"/>
    </ligand>
</feature>
<comment type="pathway">
    <text evidence="3 13">Cofactor biosynthesis; riboflavin biosynthesis; 5-amino-6-(D-ribitylamino)uracil from GTP: step 3/4.</text>
</comment>
<evidence type="ECO:0000256" key="14">
    <source>
        <dbReference type="PIRSR" id="PIRSR006769-1"/>
    </source>
</evidence>
<dbReference type="FunFam" id="3.40.140.10:FF:000025">
    <property type="entry name" value="Riboflavin biosynthesis protein RibD"/>
    <property type="match status" value="1"/>
</dbReference>
<proteinExistence type="inferred from homology"/>
<keyword evidence="10 13" id="KW-0521">NADP</keyword>
<dbReference type="NCBIfam" id="TIGR00326">
    <property type="entry name" value="eubact_ribD"/>
    <property type="match status" value="1"/>
</dbReference>
<dbReference type="Gene3D" id="3.40.430.10">
    <property type="entry name" value="Dihydrofolate Reductase, subunit A"/>
    <property type="match status" value="1"/>
</dbReference>
<evidence type="ECO:0000256" key="16">
    <source>
        <dbReference type="PIRSR" id="PIRSR006769-3"/>
    </source>
</evidence>
<dbReference type="Proteomes" id="UP000247465">
    <property type="component" value="Chromosome"/>
</dbReference>
<evidence type="ECO:0000313" key="19">
    <source>
        <dbReference type="Proteomes" id="UP000247465"/>
    </source>
</evidence>
<feature type="binding site" evidence="15">
    <location>
        <position position="188"/>
    </location>
    <ligand>
        <name>substrate</name>
    </ligand>
</feature>
<organism evidence="18 19">
    <name type="scientific">Candidatus Moanibacter tarae</name>
    <dbReference type="NCBI Taxonomy" id="2200854"/>
    <lineage>
        <taxon>Bacteria</taxon>
        <taxon>Pseudomonadati</taxon>
        <taxon>Verrucomicrobiota</taxon>
        <taxon>Opitutia</taxon>
        <taxon>Puniceicoccales</taxon>
        <taxon>Puniceicoccales incertae sedis</taxon>
        <taxon>Candidatus Moanibacter</taxon>
    </lineage>
</organism>